<gene>
    <name evidence="6" type="ORF">PECAL_1P24390</name>
</gene>
<name>A0A8J2S8X1_9STRA</name>
<evidence type="ECO:0000256" key="3">
    <source>
        <dbReference type="ARBA" id="ARBA00022794"/>
    </source>
</evidence>
<dbReference type="Proteomes" id="UP000789595">
    <property type="component" value="Unassembled WGS sequence"/>
</dbReference>
<dbReference type="PANTHER" id="PTHR12968">
    <property type="entry name" value="B9 DOMAIN-CONTAINING"/>
    <property type="match status" value="1"/>
</dbReference>
<accession>A0A8J2S8X1</accession>
<keyword evidence="2" id="KW-0963">Cytoplasm</keyword>
<evidence type="ECO:0000313" key="6">
    <source>
        <dbReference type="EMBL" id="CAH0365973.1"/>
    </source>
</evidence>
<protein>
    <submittedName>
        <fullName evidence="6">Uncharacterized protein</fullName>
    </submittedName>
</protein>
<dbReference type="Pfam" id="PF07162">
    <property type="entry name" value="B9-C2"/>
    <property type="match status" value="1"/>
</dbReference>
<comment type="subcellular location">
    <subcellularLocation>
        <location evidence="1">Cytoplasm</location>
        <location evidence="1">Cytoskeleton</location>
        <location evidence="1">Cilium basal body</location>
    </subcellularLocation>
</comment>
<dbReference type="GO" id="GO:0060271">
    <property type="term" value="P:cilium assembly"/>
    <property type="evidence" value="ECO:0007669"/>
    <property type="project" value="TreeGrafter"/>
</dbReference>
<evidence type="ECO:0000256" key="1">
    <source>
        <dbReference type="ARBA" id="ARBA00004120"/>
    </source>
</evidence>
<dbReference type="InterPro" id="IPR010796">
    <property type="entry name" value="C2_B9-type_dom"/>
</dbReference>
<keyword evidence="4" id="KW-0206">Cytoskeleton</keyword>
<dbReference type="PROSITE" id="PS51381">
    <property type="entry name" value="C2_B9"/>
    <property type="match status" value="1"/>
</dbReference>
<organism evidence="6 7">
    <name type="scientific">Pelagomonas calceolata</name>
    <dbReference type="NCBI Taxonomy" id="35677"/>
    <lineage>
        <taxon>Eukaryota</taxon>
        <taxon>Sar</taxon>
        <taxon>Stramenopiles</taxon>
        <taxon>Ochrophyta</taxon>
        <taxon>Pelagophyceae</taxon>
        <taxon>Pelagomonadales</taxon>
        <taxon>Pelagomonadaceae</taxon>
        <taxon>Pelagomonas</taxon>
    </lineage>
</organism>
<keyword evidence="5" id="KW-0966">Cell projection</keyword>
<reference evidence="6" key="1">
    <citation type="submission" date="2021-11" db="EMBL/GenBank/DDBJ databases">
        <authorList>
            <consortium name="Genoscope - CEA"/>
            <person name="William W."/>
        </authorList>
    </citation>
    <scope>NUCLEOTIDE SEQUENCE</scope>
</reference>
<proteinExistence type="predicted"/>
<evidence type="ECO:0000256" key="2">
    <source>
        <dbReference type="ARBA" id="ARBA00022490"/>
    </source>
</evidence>
<sequence>MAAQVHCIGCLETGADFPSEAYGLQMRWSLERSDDWQLLEGAGEGTSQIHMSKGADPLCTFDHPLDVRLHCDALAKAAAPRIKVEVYQLDELDRLDIAGYGMVHLPLSTGTHALEIHCWRPAGSWYENLSAKFIGGYPRLVRPQLVVSAAERFGMATETTGTIYCTLNVFVVDLHGEVEEEEGVEESKE</sequence>
<evidence type="ECO:0000256" key="5">
    <source>
        <dbReference type="ARBA" id="ARBA00023273"/>
    </source>
</evidence>
<dbReference type="AlphaFoldDB" id="A0A8J2S8X1"/>
<dbReference type="GO" id="GO:0036038">
    <property type="term" value="C:MKS complex"/>
    <property type="evidence" value="ECO:0007669"/>
    <property type="project" value="TreeGrafter"/>
</dbReference>
<evidence type="ECO:0000256" key="4">
    <source>
        <dbReference type="ARBA" id="ARBA00023212"/>
    </source>
</evidence>
<keyword evidence="3" id="KW-0970">Cilium biogenesis/degradation</keyword>
<keyword evidence="7" id="KW-1185">Reference proteome</keyword>
<evidence type="ECO:0000313" key="7">
    <source>
        <dbReference type="Proteomes" id="UP000789595"/>
    </source>
</evidence>
<dbReference type="OrthoDB" id="184109at2759"/>
<dbReference type="EMBL" id="CAKKNE010000001">
    <property type="protein sequence ID" value="CAH0365973.1"/>
    <property type="molecule type" value="Genomic_DNA"/>
</dbReference>
<comment type="caution">
    <text evidence="6">The sequence shown here is derived from an EMBL/GenBank/DDBJ whole genome shotgun (WGS) entry which is preliminary data.</text>
</comment>